<keyword evidence="1" id="KW-0472">Membrane</keyword>
<evidence type="ECO:0000313" key="2">
    <source>
        <dbReference type="EMBL" id="MCP8968687.1"/>
    </source>
</evidence>
<dbReference type="EMBL" id="JANCLT010000004">
    <property type="protein sequence ID" value="MCP8968687.1"/>
    <property type="molecule type" value="Genomic_DNA"/>
</dbReference>
<keyword evidence="1" id="KW-1133">Transmembrane helix</keyword>
<protein>
    <submittedName>
        <fullName evidence="2">Uncharacterized protein</fullName>
    </submittedName>
</protein>
<proteinExistence type="predicted"/>
<accession>A0AA41X4N8</accession>
<keyword evidence="3" id="KW-1185">Reference proteome</keyword>
<dbReference type="Proteomes" id="UP001156102">
    <property type="component" value="Unassembled WGS sequence"/>
</dbReference>
<keyword evidence="1" id="KW-0812">Transmembrane</keyword>
<dbReference type="RefSeq" id="WP_254758608.1">
    <property type="nucleotide sequence ID" value="NZ_JANCLT010000004.1"/>
</dbReference>
<organism evidence="2 3">
    <name type="scientific">Ectobacillus ponti</name>
    <dbReference type="NCBI Taxonomy" id="2961894"/>
    <lineage>
        <taxon>Bacteria</taxon>
        <taxon>Bacillati</taxon>
        <taxon>Bacillota</taxon>
        <taxon>Bacilli</taxon>
        <taxon>Bacillales</taxon>
        <taxon>Bacillaceae</taxon>
        <taxon>Ectobacillus</taxon>
    </lineage>
</organism>
<feature type="transmembrane region" description="Helical" evidence="1">
    <location>
        <begin position="6"/>
        <end position="21"/>
    </location>
</feature>
<reference evidence="2" key="1">
    <citation type="submission" date="2022-07" db="EMBL/GenBank/DDBJ databases">
        <authorList>
            <person name="Li W.-J."/>
            <person name="Deng Q.-Q."/>
        </authorList>
    </citation>
    <scope>NUCLEOTIDE SEQUENCE</scope>
    <source>
        <strain evidence="2">SYSU M60031</strain>
    </source>
</reference>
<evidence type="ECO:0000256" key="1">
    <source>
        <dbReference type="SAM" id="Phobius"/>
    </source>
</evidence>
<sequence length="174" mass="19917">MKKLWSIIGILTAMLISYFLLREFMVYYADRPIGAGTAQANVQLAEKEGVLQFIGKTHASLNDFLNFGKAEQYTEGDWKLLRQWLQQEEPALQNIEKRAQDPRLKRDLSRSHRLLKLGASAGNIQYVIYGHRIYHDLDILANGFKGETNVWGYTEVGGGKEVPKLEEHLKQNPQ</sequence>
<comment type="caution">
    <text evidence="2">The sequence shown here is derived from an EMBL/GenBank/DDBJ whole genome shotgun (WGS) entry which is preliminary data.</text>
</comment>
<name>A0AA41X4N8_9BACI</name>
<dbReference type="AlphaFoldDB" id="A0AA41X4N8"/>
<evidence type="ECO:0000313" key="3">
    <source>
        <dbReference type="Proteomes" id="UP001156102"/>
    </source>
</evidence>
<gene>
    <name evidence="2" type="ORF">NK662_09070</name>
</gene>